<gene>
    <name evidence="1" type="ORF">PsorP6_016043</name>
</gene>
<sequence>MILCIYGFLNKWLIYPHVIDFDIVVMFNEFFLFATRQVPVHNYVTRHWDAMTRKQSLNFTAIIKNMLHRQLIHKHWAHSMNILFGSLERETRRIERDKRVPCRPRLDWAIEDRVVVEYKHIKLSRSKISRMGFERVFFSMAQTLITYLDIIDDGEGGGDIGNVTELILDIGSDCVRSMNAEYK</sequence>
<keyword evidence="2" id="KW-1185">Reference proteome</keyword>
<organism evidence="1 2">
    <name type="scientific">Peronosclerospora sorghi</name>
    <dbReference type="NCBI Taxonomy" id="230839"/>
    <lineage>
        <taxon>Eukaryota</taxon>
        <taxon>Sar</taxon>
        <taxon>Stramenopiles</taxon>
        <taxon>Oomycota</taxon>
        <taxon>Peronosporomycetes</taxon>
        <taxon>Peronosporales</taxon>
        <taxon>Peronosporaceae</taxon>
        <taxon>Peronosclerospora</taxon>
    </lineage>
</organism>
<evidence type="ECO:0000313" key="2">
    <source>
        <dbReference type="Proteomes" id="UP001163321"/>
    </source>
</evidence>
<proteinExistence type="predicted"/>
<reference evidence="1 2" key="1">
    <citation type="journal article" date="2022" name="bioRxiv">
        <title>The genome of the oomycete Peronosclerospora sorghi, a cosmopolitan pathogen of maize and sorghum, is inflated with dispersed pseudogenes.</title>
        <authorList>
            <person name="Fletcher K."/>
            <person name="Martin F."/>
            <person name="Isakeit T."/>
            <person name="Cavanaugh K."/>
            <person name="Magill C."/>
            <person name="Michelmore R."/>
        </authorList>
    </citation>
    <scope>NUCLEOTIDE SEQUENCE [LARGE SCALE GENOMIC DNA]</scope>
    <source>
        <strain evidence="1">P6</strain>
    </source>
</reference>
<evidence type="ECO:0000313" key="1">
    <source>
        <dbReference type="EMBL" id="KAI9920341.1"/>
    </source>
</evidence>
<protein>
    <submittedName>
        <fullName evidence="1">Uncharacterized protein</fullName>
    </submittedName>
</protein>
<name>A0ACC0WQT3_9STRA</name>
<accession>A0ACC0WQT3</accession>
<comment type="caution">
    <text evidence="1">The sequence shown here is derived from an EMBL/GenBank/DDBJ whole genome shotgun (WGS) entry which is preliminary data.</text>
</comment>
<dbReference type="Proteomes" id="UP001163321">
    <property type="component" value="Chromosome 10"/>
</dbReference>
<dbReference type="EMBL" id="CM047589">
    <property type="protein sequence ID" value="KAI9920341.1"/>
    <property type="molecule type" value="Genomic_DNA"/>
</dbReference>